<evidence type="ECO:0000313" key="1">
    <source>
        <dbReference type="EMBL" id="ETO72407.1"/>
    </source>
</evidence>
<comment type="caution">
    <text evidence="1">The sequence shown here is derived from an EMBL/GenBank/DDBJ whole genome shotgun (WGS) entry which is preliminary data.</text>
</comment>
<reference evidence="1 2" key="1">
    <citation type="submission" date="2013-11" db="EMBL/GenBank/DDBJ databases">
        <title>The Genome Sequence of Phytophthora parasitica P1976.</title>
        <authorList>
            <consortium name="The Broad Institute Genomics Platform"/>
            <person name="Russ C."/>
            <person name="Tyler B."/>
            <person name="Panabieres F."/>
            <person name="Shan W."/>
            <person name="Tripathy S."/>
            <person name="Grunwald N."/>
            <person name="Machado M."/>
            <person name="Johnson C.S."/>
            <person name="Walker B."/>
            <person name="Young S."/>
            <person name="Zeng Q."/>
            <person name="Gargeya S."/>
            <person name="Fitzgerald M."/>
            <person name="Haas B."/>
            <person name="Abouelleil A."/>
            <person name="Allen A.W."/>
            <person name="Alvarado L."/>
            <person name="Arachchi H.M."/>
            <person name="Berlin A.M."/>
            <person name="Chapman S.B."/>
            <person name="Gainer-Dewar J."/>
            <person name="Goldberg J."/>
            <person name="Griggs A."/>
            <person name="Gujja S."/>
            <person name="Hansen M."/>
            <person name="Howarth C."/>
            <person name="Imamovic A."/>
            <person name="Ireland A."/>
            <person name="Larimer J."/>
            <person name="McCowan C."/>
            <person name="Murphy C."/>
            <person name="Pearson M."/>
            <person name="Poon T.W."/>
            <person name="Priest M."/>
            <person name="Roberts A."/>
            <person name="Saif S."/>
            <person name="Shea T."/>
            <person name="Sisk P."/>
            <person name="Sykes S."/>
            <person name="Wortman J."/>
            <person name="Nusbaum C."/>
            <person name="Birren B."/>
        </authorList>
    </citation>
    <scope>NUCLEOTIDE SEQUENCE [LARGE SCALE GENOMIC DNA]</scope>
    <source>
        <strain evidence="1 2">P1976</strain>
    </source>
</reference>
<sequence>MAVTTPTMETVVTDAEEDPLSSRISLEISSAAELIALAALSSALPAESRAGPAALDTVSTAPSTQLPVAFAADSAALATVSAAPLTQLPVASTAGEAALAAAFAALDTALPAVFAADVTSLTTSAETTAAKTAMARQERKRVMLSGGVVVVVELFALGGKSENGGIGWVSAIALQASLLRWISAATVQQCWSPTWTKLSLWTPAHFLLDAHGLRHHYLFFSSV</sequence>
<accession>A0A081A0J6</accession>
<evidence type="ECO:0000313" key="2">
    <source>
        <dbReference type="Proteomes" id="UP000028582"/>
    </source>
</evidence>
<proteinExistence type="predicted"/>
<gene>
    <name evidence="1" type="ORF">F444_11417</name>
</gene>
<name>A0A081A0J6_PHYNI</name>
<dbReference type="AlphaFoldDB" id="A0A081A0J6"/>
<dbReference type="Proteomes" id="UP000028582">
    <property type="component" value="Unassembled WGS sequence"/>
</dbReference>
<dbReference type="EMBL" id="ANJA01002064">
    <property type="protein sequence ID" value="ETO72407.1"/>
    <property type="molecule type" value="Genomic_DNA"/>
</dbReference>
<organism evidence="1 2">
    <name type="scientific">Phytophthora nicotianae P1976</name>
    <dbReference type="NCBI Taxonomy" id="1317066"/>
    <lineage>
        <taxon>Eukaryota</taxon>
        <taxon>Sar</taxon>
        <taxon>Stramenopiles</taxon>
        <taxon>Oomycota</taxon>
        <taxon>Peronosporomycetes</taxon>
        <taxon>Peronosporales</taxon>
        <taxon>Peronosporaceae</taxon>
        <taxon>Phytophthora</taxon>
    </lineage>
</organism>
<protein>
    <submittedName>
        <fullName evidence="1">Uncharacterized protein</fullName>
    </submittedName>
</protein>